<dbReference type="AlphaFoldDB" id="A0AA88H060"/>
<dbReference type="RefSeq" id="XP_044556127.1">
    <property type="nucleotide sequence ID" value="XM_044693586.1"/>
</dbReference>
<evidence type="ECO:0000313" key="1">
    <source>
        <dbReference type="EMBL" id="KAG2394233.1"/>
    </source>
</evidence>
<reference evidence="1 2" key="1">
    <citation type="journal article" date="2018" name="BMC Genomics">
        <title>The genome of Naegleria lovaniensis, the basis for a comparative approach to unravel pathogenicity factors of the human pathogenic amoeba N. fowleri.</title>
        <authorList>
            <person name="Liechti N."/>
            <person name="Schurch N."/>
            <person name="Bruggmann R."/>
            <person name="Wittwer M."/>
        </authorList>
    </citation>
    <scope>NUCLEOTIDE SEQUENCE [LARGE SCALE GENOMIC DNA]</scope>
    <source>
        <strain evidence="1 2">ATCC 30569</strain>
    </source>
</reference>
<organism evidence="1 2">
    <name type="scientific">Naegleria lovaniensis</name>
    <name type="common">Amoeba</name>
    <dbReference type="NCBI Taxonomy" id="51637"/>
    <lineage>
        <taxon>Eukaryota</taxon>
        <taxon>Discoba</taxon>
        <taxon>Heterolobosea</taxon>
        <taxon>Tetramitia</taxon>
        <taxon>Eutetramitia</taxon>
        <taxon>Vahlkampfiidae</taxon>
        <taxon>Naegleria</taxon>
    </lineage>
</organism>
<dbReference type="Proteomes" id="UP000816034">
    <property type="component" value="Unassembled WGS sequence"/>
</dbReference>
<name>A0AA88H060_NAELO</name>
<keyword evidence="2" id="KW-1185">Reference proteome</keyword>
<gene>
    <name evidence="1" type="ORF">C9374_003997</name>
</gene>
<protein>
    <submittedName>
        <fullName evidence="1">Uncharacterized protein</fullName>
    </submittedName>
</protein>
<sequence length="370" mass="43552">MKREGPMDDDHSVNNNSDVNLFEIMDDQAPSYVRRVFRGLPDEVNNGLFKTLELHSQTFDHIQPIRGMVKRMIPLKCVMTLQNILVKIRRCEEVRNESILALKSFDVTSRMQMLKNLDFTKIVKHLKTEDLKYLAFRLSQTVALVEGLELYTKKEMVEYDKNLKNVIYRFEGVEHIEEEKLRTAVLLNEYLKKLLQYMEGVKSTKMKNFEILSVKKNCRNDNLFLRQCHGCVIKQQMYCCEVLHYPRDYLGDSTEQDERAMNDSIHMFVDFDTDELYIFDDTLENSKIVKSVTSLVKGNNANDNSKKSKHVSVLSYSSVKDHTLKGLDFSKYFYVFRFDSKAKQLSVEFMRERCTNETRDTLLNDNWKLK</sequence>
<dbReference type="EMBL" id="PYSW02000001">
    <property type="protein sequence ID" value="KAG2394233.1"/>
    <property type="molecule type" value="Genomic_DNA"/>
</dbReference>
<comment type="caution">
    <text evidence="1">The sequence shown here is derived from an EMBL/GenBank/DDBJ whole genome shotgun (WGS) entry which is preliminary data.</text>
</comment>
<evidence type="ECO:0000313" key="2">
    <source>
        <dbReference type="Proteomes" id="UP000816034"/>
    </source>
</evidence>
<dbReference type="GeneID" id="68096452"/>
<proteinExistence type="predicted"/>
<accession>A0AA88H060</accession>